<name>A0ABR8GSI6_9CYAN</name>
<evidence type="ECO:0000256" key="5">
    <source>
        <dbReference type="PROSITE-ProRule" id="PRU10141"/>
    </source>
</evidence>
<evidence type="ECO:0000256" key="2">
    <source>
        <dbReference type="ARBA" id="ARBA00022741"/>
    </source>
</evidence>
<keyword evidence="7" id="KW-0723">Serine/threonine-protein kinase</keyword>
<feature type="binding site" evidence="5">
    <location>
        <position position="49"/>
    </location>
    <ligand>
        <name>ATP</name>
        <dbReference type="ChEBI" id="CHEBI:30616"/>
    </ligand>
</feature>
<dbReference type="CDD" id="cd14014">
    <property type="entry name" value="STKc_PknB_like"/>
    <property type="match status" value="1"/>
</dbReference>
<organism evidence="7 8">
    <name type="scientific">Scytonema hofmannii FACHB-248</name>
    <dbReference type="NCBI Taxonomy" id="1842502"/>
    <lineage>
        <taxon>Bacteria</taxon>
        <taxon>Bacillati</taxon>
        <taxon>Cyanobacteriota</taxon>
        <taxon>Cyanophyceae</taxon>
        <taxon>Nostocales</taxon>
        <taxon>Scytonemataceae</taxon>
        <taxon>Scytonema</taxon>
    </lineage>
</organism>
<comment type="caution">
    <text evidence="7">The sequence shown here is derived from an EMBL/GenBank/DDBJ whole genome shotgun (WGS) entry which is preliminary data.</text>
</comment>
<evidence type="ECO:0000256" key="4">
    <source>
        <dbReference type="ARBA" id="ARBA00022840"/>
    </source>
</evidence>
<reference evidence="7 8" key="1">
    <citation type="journal article" date="2020" name="ISME J.">
        <title>Comparative genomics reveals insights into cyanobacterial evolution and habitat adaptation.</title>
        <authorList>
            <person name="Chen M.Y."/>
            <person name="Teng W.K."/>
            <person name="Zhao L."/>
            <person name="Hu C.X."/>
            <person name="Zhou Y.K."/>
            <person name="Han B.P."/>
            <person name="Song L.R."/>
            <person name="Shu W.S."/>
        </authorList>
    </citation>
    <scope>NUCLEOTIDE SEQUENCE [LARGE SCALE GENOMIC DNA]</scope>
    <source>
        <strain evidence="7 8">FACHB-248</strain>
    </source>
</reference>
<keyword evidence="2 5" id="KW-0547">Nucleotide-binding</keyword>
<evidence type="ECO:0000313" key="8">
    <source>
        <dbReference type="Proteomes" id="UP000660380"/>
    </source>
</evidence>
<dbReference type="PANTHER" id="PTHR43289">
    <property type="entry name" value="MITOGEN-ACTIVATED PROTEIN KINASE KINASE KINASE 20-RELATED"/>
    <property type="match status" value="1"/>
</dbReference>
<accession>A0ABR8GSI6</accession>
<dbReference type="EMBL" id="JACJTA010000035">
    <property type="protein sequence ID" value="MBD2606172.1"/>
    <property type="molecule type" value="Genomic_DNA"/>
</dbReference>
<dbReference type="SMART" id="SM00220">
    <property type="entry name" value="S_TKc"/>
    <property type="match status" value="1"/>
</dbReference>
<keyword evidence="8" id="KW-1185">Reference proteome</keyword>
<dbReference type="PROSITE" id="PS00107">
    <property type="entry name" value="PROTEIN_KINASE_ATP"/>
    <property type="match status" value="1"/>
</dbReference>
<dbReference type="SUPFAM" id="SSF56112">
    <property type="entry name" value="Protein kinase-like (PK-like)"/>
    <property type="match status" value="1"/>
</dbReference>
<feature type="domain" description="Protein kinase" evidence="6">
    <location>
        <begin position="19"/>
        <end position="300"/>
    </location>
</feature>
<keyword evidence="1" id="KW-0808">Transferase</keyword>
<dbReference type="PROSITE" id="PS00108">
    <property type="entry name" value="PROTEIN_KINASE_ST"/>
    <property type="match status" value="1"/>
</dbReference>
<evidence type="ECO:0000313" key="7">
    <source>
        <dbReference type="EMBL" id="MBD2606172.1"/>
    </source>
</evidence>
<dbReference type="GO" id="GO:0004674">
    <property type="term" value="F:protein serine/threonine kinase activity"/>
    <property type="evidence" value="ECO:0007669"/>
    <property type="project" value="UniProtKB-KW"/>
</dbReference>
<dbReference type="Proteomes" id="UP000660380">
    <property type="component" value="Unassembled WGS sequence"/>
</dbReference>
<dbReference type="Gene3D" id="3.30.200.20">
    <property type="entry name" value="Phosphorylase Kinase, domain 1"/>
    <property type="match status" value="1"/>
</dbReference>
<sequence length="546" mass="61393">MNKSAFACHNKTELLANRYQIKQLIGKGGMGEVFLASDILLGGIPVAIKFLSQTVTNPRMQEDFAREARTCAILSQKSLHIVRAHDYGVSEQGKPFYVMEYLCGKSLKDLIPIPLAMFITLGRQICLGLQCAHEGIKIDEEIYQLVHKDIKPANILVIPDPILGQLAKILDFGIAKFLKSSATTSTTRGFNGTLPYCSPEQLEGEKLDNRSDIYSLGVTMYEMLTGKKPWQPETDLFGAWYKAHHFETPRAIADINPNLKLPKELDDLIMACLAKAPSERPQNITQVLNILEKLDQSTYLVSLPATLIKAEYTASITSLSASGYNARDLLSGSTLWRHGTGNRQVLNPNALAPLSPISPAFPLGSGLPLIVEKACWKLFWPQDKPIQEIVFPQLINVEQGFAALLLMMSKKEINNRAFCTRYNQFIFVTSPHPMLLWLTVLYNKGLEPKWLPCYLDMQNPQNQKLVSSLAENERYPLIFFTSEAPHSCANVISSGIDPTQRQMLKTWLEHSQSLPPSSLSQLSKNLLKQEYKKMQFHILRHLQCHR</sequence>
<gene>
    <name evidence="7" type="ORF">H6G81_16965</name>
</gene>
<dbReference type="Pfam" id="PF00069">
    <property type="entry name" value="Pkinase"/>
    <property type="match status" value="1"/>
</dbReference>
<dbReference type="InterPro" id="IPR017441">
    <property type="entry name" value="Protein_kinase_ATP_BS"/>
</dbReference>
<dbReference type="Gene3D" id="1.10.510.10">
    <property type="entry name" value="Transferase(Phosphotransferase) domain 1"/>
    <property type="match status" value="1"/>
</dbReference>
<evidence type="ECO:0000256" key="3">
    <source>
        <dbReference type="ARBA" id="ARBA00022777"/>
    </source>
</evidence>
<keyword evidence="3 7" id="KW-0418">Kinase</keyword>
<protein>
    <submittedName>
        <fullName evidence="7">Serine/threonine protein kinase</fullName>
    </submittedName>
</protein>
<dbReference type="InterPro" id="IPR000719">
    <property type="entry name" value="Prot_kinase_dom"/>
</dbReference>
<proteinExistence type="predicted"/>
<dbReference type="PROSITE" id="PS50011">
    <property type="entry name" value="PROTEIN_KINASE_DOM"/>
    <property type="match status" value="1"/>
</dbReference>
<dbReference type="InterPro" id="IPR011009">
    <property type="entry name" value="Kinase-like_dom_sf"/>
</dbReference>
<keyword evidence="4 5" id="KW-0067">ATP-binding</keyword>
<evidence type="ECO:0000259" key="6">
    <source>
        <dbReference type="PROSITE" id="PS50011"/>
    </source>
</evidence>
<dbReference type="RefSeq" id="WP_029633489.1">
    <property type="nucleotide sequence ID" value="NZ_JACJTA010000035.1"/>
</dbReference>
<evidence type="ECO:0000256" key="1">
    <source>
        <dbReference type="ARBA" id="ARBA00022679"/>
    </source>
</evidence>
<dbReference type="InterPro" id="IPR008271">
    <property type="entry name" value="Ser/Thr_kinase_AS"/>
</dbReference>
<dbReference type="PANTHER" id="PTHR43289:SF34">
    <property type="entry name" value="SERINE_THREONINE-PROTEIN KINASE YBDM-RELATED"/>
    <property type="match status" value="1"/>
</dbReference>